<keyword evidence="3" id="KW-1185">Reference proteome</keyword>
<feature type="region of interest" description="Disordered" evidence="1">
    <location>
        <begin position="1"/>
        <end position="25"/>
    </location>
</feature>
<dbReference type="EMBL" id="CP034413">
    <property type="protein sequence ID" value="QCI59283.1"/>
    <property type="molecule type" value="Genomic_DNA"/>
</dbReference>
<gene>
    <name evidence="2" type="ORF">EIO64_08620</name>
</gene>
<evidence type="ECO:0000313" key="2">
    <source>
        <dbReference type="EMBL" id="QCI59283.1"/>
    </source>
</evidence>
<dbReference type="KEGG" id="obj:EIO64_08620"/>
<accession>A0A4D7ANY6</accession>
<organism evidence="2 3">
    <name type="scientific">Dysosmobacter welbionis</name>
    <dbReference type="NCBI Taxonomy" id="2093857"/>
    <lineage>
        <taxon>Bacteria</taxon>
        <taxon>Bacillati</taxon>
        <taxon>Bacillota</taxon>
        <taxon>Clostridia</taxon>
        <taxon>Eubacteriales</taxon>
        <taxon>Oscillospiraceae</taxon>
        <taxon>Dysosmobacter</taxon>
    </lineage>
</organism>
<dbReference type="InterPro" id="IPR011010">
    <property type="entry name" value="DNA_brk_join_enz"/>
</dbReference>
<reference evidence="3" key="1">
    <citation type="submission" date="2018-12" db="EMBL/GenBank/DDBJ databases">
        <title>Dusodibacter welbiota gen. nov., sp. nov., isolated from human faeces and emended description of the Oscillibacter genus.</title>
        <authorList>
            <person name="Le Roy T."/>
            <person name="Van der Smissen P."/>
            <person name="Delzenne N."/>
            <person name="Muccioli G."/>
            <person name="Collet J.F."/>
            <person name="Cani P.D."/>
        </authorList>
    </citation>
    <scope>NUCLEOTIDE SEQUENCE [LARGE SCALE GENOMIC DNA]</scope>
    <source>
        <strain evidence="3">J115</strain>
    </source>
</reference>
<dbReference type="SUPFAM" id="SSF56349">
    <property type="entry name" value="DNA breaking-rejoining enzymes"/>
    <property type="match status" value="1"/>
</dbReference>
<evidence type="ECO:0000313" key="3">
    <source>
        <dbReference type="Proteomes" id="UP000298642"/>
    </source>
</evidence>
<name>A0A4D7ANY6_9FIRM</name>
<sequence length="98" mass="10687">MAESIPAPARAVGYPTPRSTASTPPHHALKSVVDQRLLPHNPADHVAPLKVAHKSMTILNEEQLDAFLTAVKQDAVRKAFFYTELTTSLRLGEICGLM</sequence>
<proteinExistence type="predicted"/>
<dbReference type="AlphaFoldDB" id="A0A4D7ANY6"/>
<dbReference type="RefSeq" id="WP_145985117.1">
    <property type="nucleotide sequence ID" value="NZ_CP034413.3"/>
</dbReference>
<dbReference type="GO" id="GO:0003677">
    <property type="term" value="F:DNA binding"/>
    <property type="evidence" value="ECO:0007669"/>
    <property type="project" value="InterPro"/>
</dbReference>
<dbReference type="Proteomes" id="UP000298642">
    <property type="component" value="Chromosome"/>
</dbReference>
<protein>
    <recommendedName>
        <fullName evidence="4">Tyr recombinase domain-containing protein</fullName>
    </recommendedName>
</protein>
<evidence type="ECO:0008006" key="4">
    <source>
        <dbReference type="Google" id="ProtNLM"/>
    </source>
</evidence>
<evidence type="ECO:0000256" key="1">
    <source>
        <dbReference type="SAM" id="MobiDB-lite"/>
    </source>
</evidence>